<dbReference type="Gene3D" id="3.30.710.10">
    <property type="entry name" value="Potassium Channel Kv1.1, Chain A"/>
    <property type="match status" value="1"/>
</dbReference>
<proteinExistence type="predicted"/>
<dbReference type="SUPFAM" id="SSF54695">
    <property type="entry name" value="POZ domain"/>
    <property type="match status" value="1"/>
</dbReference>
<accession>A0A8H7DFH4</accession>
<name>A0A8H7DFH4_9AGAR</name>
<dbReference type="OrthoDB" id="2799068at2759"/>
<keyword evidence="3" id="KW-1185">Reference proteome</keyword>
<dbReference type="Pfam" id="PF00651">
    <property type="entry name" value="BTB"/>
    <property type="match status" value="1"/>
</dbReference>
<dbReference type="EMBL" id="JACAZH010000004">
    <property type="protein sequence ID" value="KAF7370303.1"/>
    <property type="molecule type" value="Genomic_DNA"/>
</dbReference>
<dbReference type="InterPro" id="IPR000210">
    <property type="entry name" value="BTB/POZ_dom"/>
</dbReference>
<organism evidence="2 3">
    <name type="scientific">Mycena sanguinolenta</name>
    <dbReference type="NCBI Taxonomy" id="230812"/>
    <lineage>
        <taxon>Eukaryota</taxon>
        <taxon>Fungi</taxon>
        <taxon>Dikarya</taxon>
        <taxon>Basidiomycota</taxon>
        <taxon>Agaricomycotina</taxon>
        <taxon>Agaricomycetes</taxon>
        <taxon>Agaricomycetidae</taxon>
        <taxon>Agaricales</taxon>
        <taxon>Marasmiineae</taxon>
        <taxon>Mycenaceae</taxon>
        <taxon>Mycena</taxon>
    </lineage>
</organism>
<feature type="domain" description="BTB" evidence="1">
    <location>
        <begin position="20"/>
        <end position="83"/>
    </location>
</feature>
<evidence type="ECO:0000313" key="2">
    <source>
        <dbReference type="EMBL" id="KAF7370303.1"/>
    </source>
</evidence>
<dbReference type="PROSITE" id="PS50097">
    <property type="entry name" value="BTB"/>
    <property type="match status" value="1"/>
</dbReference>
<protein>
    <submittedName>
        <fullName evidence="2">BTB domain-containing protein</fullName>
    </submittedName>
</protein>
<evidence type="ECO:0000259" key="1">
    <source>
        <dbReference type="PROSITE" id="PS50097"/>
    </source>
</evidence>
<dbReference type="Proteomes" id="UP000623467">
    <property type="component" value="Unassembled WGS sequence"/>
</dbReference>
<dbReference type="CDD" id="cd18186">
    <property type="entry name" value="BTB_POZ_ZBTB_KLHL-like"/>
    <property type="match status" value="1"/>
</dbReference>
<dbReference type="InterPro" id="IPR011333">
    <property type="entry name" value="SKP1/BTB/POZ_sf"/>
</dbReference>
<reference evidence="2" key="1">
    <citation type="submission" date="2020-05" db="EMBL/GenBank/DDBJ databases">
        <title>Mycena genomes resolve the evolution of fungal bioluminescence.</title>
        <authorList>
            <person name="Tsai I.J."/>
        </authorList>
    </citation>
    <scope>NUCLEOTIDE SEQUENCE</scope>
    <source>
        <strain evidence="2">160909Yilan</strain>
    </source>
</reference>
<sequence length="313" mass="35462">MSSSSPPESMIRSELWYRDGNIVLQAENTQFRVHWGVLAQHSSVFRDMEELPQPPDQPTIDGCPIVELSDGPKDVENLLKAMYIPAFYCQKKLPLPVIDAHIRLGRKYDCKYFFDLAVARLTAEFPAALEEFDAIHSGETSGGIEWKADFSLFHIIAVASNNNILSALPSAYYRVVQSSSLEKLFDGLERTDGTRASLDSTDLRRCVIGRQTLLHKQLQAGYTLGWTRKWEFSDCISPAACGTFRENILSFYLDEKFVHIGGLLPSTHFYKWNFCPTCANHITDSIVAGRKKIWDEMPEIFGLSPWSELKNDI</sequence>
<gene>
    <name evidence="2" type="ORF">MSAN_00661600</name>
</gene>
<dbReference type="AlphaFoldDB" id="A0A8H7DFH4"/>
<evidence type="ECO:0000313" key="3">
    <source>
        <dbReference type="Proteomes" id="UP000623467"/>
    </source>
</evidence>
<comment type="caution">
    <text evidence="2">The sequence shown here is derived from an EMBL/GenBank/DDBJ whole genome shotgun (WGS) entry which is preliminary data.</text>
</comment>